<name>A0A6A6VN07_9PLEO</name>
<evidence type="ECO:0000313" key="2">
    <source>
        <dbReference type="EMBL" id="KAF2751925.1"/>
    </source>
</evidence>
<sequence>MRAASHHHSPSLHSDNDFSSPTCYFSYVPNPSATYSAETPHSPLAHYEPNISPDPVNPLLALRFPSLSACPPAAMDAAKVLQLQTAAAHPDRPDPKPLQSAGLSPSSSTSSTTSVDSTCSADSSMQSLPTQSTCSRCRRSGFRQTSMIRFGTNLYYCSHCASMTGYSAG</sequence>
<feature type="compositionally biased region" description="Low complexity" evidence="1">
    <location>
        <begin position="104"/>
        <end position="124"/>
    </location>
</feature>
<dbReference type="OrthoDB" id="3920481at2759"/>
<feature type="region of interest" description="Disordered" evidence="1">
    <location>
        <begin position="86"/>
        <end position="132"/>
    </location>
</feature>
<evidence type="ECO:0000313" key="3">
    <source>
        <dbReference type="Proteomes" id="UP000799440"/>
    </source>
</evidence>
<organism evidence="2 3">
    <name type="scientific">Sporormia fimetaria CBS 119925</name>
    <dbReference type="NCBI Taxonomy" id="1340428"/>
    <lineage>
        <taxon>Eukaryota</taxon>
        <taxon>Fungi</taxon>
        <taxon>Dikarya</taxon>
        <taxon>Ascomycota</taxon>
        <taxon>Pezizomycotina</taxon>
        <taxon>Dothideomycetes</taxon>
        <taxon>Pleosporomycetidae</taxon>
        <taxon>Pleosporales</taxon>
        <taxon>Sporormiaceae</taxon>
        <taxon>Sporormia</taxon>
    </lineage>
</organism>
<protein>
    <submittedName>
        <fullName evidence="2">Uncharacterized protein</fullName>
    </submittedName>
</protein>
<proteinExistence type="predicted"/>
<keyword evidence="3" id="KW-1185">Reference proteome</keyword>
<evidence type="ECO:0000256" key="1">
    <source>
        <dbReference type="SAM" id="MobiDB-lite"/>
    </source>
</evidence>
<reference evidence="2" key="1">
    <citation type="journal article" date="2020" name="Stud. Mycol.">
        <title>101 Dothideomycetes genomes: a test case for predicting lifestyles and emergence of pathogens.</title>
        <authorList>
            <person name="Haridas S."/>
            <person name="Albert R."/>
            <person name="Binder M."/>
            <person name="Bloem J."/>
            <person name="Labutti K."/>
            <person name="Salamov A."/>
            <person name="Andreopoulos B."/>
            <person name="Baker S."/>
            <person name="Barry K."/>
            <person name="Bills G."/>
            <person name="Bluhm B."/>
            <person name="Cannon C."/>
            <person name="Castanera R."/>
            <person name="Culley D."/>
            <person name="Daum C."/>
            <person name="Ezra D."/>
            <person name="Gonzalez J."/>
            <person name="Henrissat B."/>
            <person name="Kuo A."/>
            <person name="Liang C."/>
            <person name="Lipzen A."/>
            <person name="Lutzoni F."/>
            <person name="Magnuson J."/>
            <person name="Mondo S."/>
            <person name="Nolan M."/>
            <person name="Ohm R."/>
            <person name="Pangilinan J."/>
            <person name="Park H.-J."/>
            <person name="Ramirez L."/>
            <person name="Alfaro M."/>
            <person name="Sun H."/>
            <person name="Tritt A."/>
            <person name="Yoshinaga Y."/>
            <person name="Zwiers L.-H."/>
            <person name="Turgeon B."/>
            <person name="Goodwin S."/>
            <person name="Spatafora J."/>
            <person name="Crous P."/>
            <person name="Grigoriev I."/>
        </authorList>
    </citation>
    <scope>NUCLEOTIDE SEQUENCE</scope>
    <source>
        <strain evidence="2">CBS 119925</strain>
    </source>
</reference>
<dbReference type="EMBL" id="MU006561">
    <property type="protein sequence ID" value="KAF2751925.1"/>
    <property type="molecule type" value="Genomic_DNA"/>
</dbReference>
<dbReference type="AlphaFoldDB" id="A0A6A6VN07"/>
<accession>A0A6A6VN07</accession>
<dbReference type="Proteomes" id="UP000799440">
    <property type="component" value="Unassembled WGS sequence"/>
</dbReference>
<gene>
    <name evidence="2" type="ORF">M011DRAFT_394139</name>
</gene>